<keyword evidence="6 9" id="KW-0061">Asparagine biosynthesis</keyword>
<dbReference type="NCBIfam" id="TIGR01536">
    <property type="entry name" value="asn_synth_AEB"/>
    <property type="match status" value="1"/>
</dbReference>
<reference evidence="14" key="1">
    <citation type="submission" date="2017-06" db="EMBL/GenBank/DDBJ databases">
        <title>Investigating the central metabolism of Clostridium thermosuccinogenes.</title>
        <authorList>
            <person name="Koendjbiharie J.G."/>
            <person name="Van Kranenburg R."/>
            <person name="Vriesendorp B."/>
        </authorList>
    </citation>
    <scope>NUCLEOTIDE SEQUENCE [LARGE SCALE GENOMIC DNA]</scope>
    <source>
        <strain evidence="14">DSM 5806</strain>
    </source>
</reference>
<dbReference type="CDD" id="cd01991">
    <property type="entry name" value="Asn_synthase_B_C"/>
    <property type="match status" value="1"/>
</dbReference>
<evidence type="ECO:0000256" key="3">
    <source>
        <dbReference type="ARBA" id="ARBA00012737"/>
    </source>
</evidence>
<dbReference type="PROSITE" id="PS51278">
    <property type="entry name" value="GATASE_TYPE_2"/>
    <property type="match status" value="1"/>
</dbReference>
<evidence type="ECO:0000256" key="5">
    <source>
        <dbReference type="ARBA" id="ARBA00022840"/>
    </source>
</evidence>
<dbReference type="GO" id="GO:0004066">
    <property type="term" value="F:asparagine synthase (glutamine-hydrolyzing) activity"/>
    <property type="evidence" value="ECO:0007669"/>
    <property type="project" value="UniProtKB-EC"/>
</dbReference>
<keyword evidence="9" id="KW-0028">Amino-acid biosynthesis</keyword>
<feature type="binding site" evidence="10">
    <location>
        <position position="294"/>
    </location>
    <ligand>
        <name>ATP</name>
        <dbReference type="ChEBI" id="CHEBI:30616"/>
    </ligand>
</feature>
<feature type="site" description="Important for beta-aspartyl-AMP intermediate formation" evidence="11">
    <location>
        <position position="379"/>
    </location>
</feature>
<name>A0A2K2FHV4_9CLOT</name>
<dbReference type="OrthoDB" id="9763290at2"/>
<accession>A0A2K2FHV4</accession>
<dbReference type="KEGG" id="cthd:CDO33_04900"/>
<feature type="binding site" evidence="10">
    <location>
        <position position="102"/>
    </location>
    <ligand>
        <name>L-glutamine</name>
        <dbReference type="ChEBI" id="CHEBI:58359"/>
    </ligand>
</feature>
<feature type="active site" description="For GATase activity" evidence="9">
    <location>
        <position position="2"/>
    </location>
</feature>
<sequence length="613" mass="70169">MCGIAGWIDLKNNLHGQEKILEQMSQALSHRGPDAEGLWTSDHALIAHKRLIVVDPAGGCQPMVRRFGGYDYTITYNGELYNTVELREELKAKGYIFESNSDTEVLLISYIEWGSGCAERLNGIYAFGIWNEKEQSLFLCRDRFGVKPLFYALRGTSLIFASELKALLAHPEIQPEIDNEGLAEIFALGPSRTPGHGVFKNVYEVKPSHHILYNHQGLRMTRYWKLESHPHTDSLEDTITNVRNLLTDSIVRQLVSDVPVCTFLSGGLDSSIITAVAAQEFRDTGKGRLHSFSIDYTGNDQFFTPSSFQPDADAPWVKRMSDVAGTEHHYITFNSQEIADALKDALYSRDLPGMADIDSSLWLFSREVKKHSTVALSGECSDEIFGGYPWFHREEMFSRDSFPWIHPSDVRSTLLKPEVKDYIKPHEYVERRYRETISEVPALKGEDPTEARRREIFYLNITWFMSTLLDRKDRMSMASGLEVRVPFCDHRLVQYVWNIPWDIKTYGDREKGLLRQAAKGILPDDVIKRRKSPYPKTHDPYFEKIVNEMLIEILNDSASPLLRLIQKDKVLPLLNGKSDYGRPWFGQLMAGPQLAAYLIQIDLWMRSFKISIV</sequence>
<dbReference type="CDD" id="cd00712">
    <property type="entry name" value="AsnB"/>
    <property type="match status" value="1"/>
</dbReference>
<evidence type="ECO:0000256" key="10">
    <source>
        <dbReference type="PIRSR" id="PIRSR001589-2"/>
    </source>
</evidence>
<dbReference type="InterPro" id="IPR051786">
    <property type="entry name" value="ASN_synthetase/amidase"/>
</dbReference>
<dbReference type="PANTHER" id="PTHR43284:SF1">
    <property type="entry name" value="ASPARAGINE SYNTHETASE"/>
    <property type="match status" value="1"/>
</dbReference>
<keyword evidence="4 10" id="KW-0547">Nucleotide-binding</keyword>
<evidence type="ECO:0000313" key="13">
    <source>
        <dbReference type="EMBL" id="PNU00441.1"/>
    </source>
</evidence>
<protein>
    <recommendedName>
        <fullName evidence="3">asparagine synthase (glutamine-hydrolyzing)</fullName>
        <ecNumber evidence="3">6.3.5.4</ecNumber>
    </recommendedName>
</protein>
<feature type="domain" description="Glutamine amidotransferase type-2" evidence="12">
    <location>
        <begin position="2"/>
        <end position="216"/>
    </location>
</feature>
<keyword evidence="14" id="KW-1185">Reference proteome</keyword>
<evidence type="ECO:0000256" key="9">
    <source>
        <dbReference type="PIRSR" id="PIRSR001589-1"/>
    </source>
</evidence>
<dbReference type="GO" id="GO:0006529">
    <property type="term" value="P:asparagine biosynthetic process"/>
    <property type="evidence" value="ECO:0007669"/>
    <property type="project" value="UniProtKB-KW"/>
</dbReference>
<dbReference type="Pfam" id="PF00733">
    <property type="entry name" value="Asn_synthase"/>
    <property type="match status" value="1"/>
</dbReference>
<dbReference type="EC" id="6.3.5.4" evidence="3"/>
<comment type="catalytic activity">
    <reaction evidence="8">
        <text>L-aspartate + L-glutamine + ATP + H2O = L-asparagine + L-glutamate + AMP + diphosphate + H(+)</text>
        <dbReference type="Rhea" id="RHEA:12228"/>
        <dbReference type="ChEBI" id="CHEBI:15377"/>
        <dbReference type="ChEBI" id="CHEBI:15378"/>
        <dbReference type="ChEBI" id="CHEBI:29985"/>
        <dbReference type="ChEBI" id="CHEBI:29991"/>
        <dbReference type="ChEBI" id="CHEBI:30616"/>
        <dbReference type="ChEBI" id="CHEBI:33019"/>
        <dbReference type="ChEBI" id="CHEBI:58048"/>
        <dbReference type="ChEBI" id="CHEBI:58359"/>
        <dbReference type="ChEBI" id="CHEBI:456215"/>
        <dbReference type="EC" id="6.3.5.4"/>
    </reaction>
</comment>
<dbReference type="GO" id="GO:0005524">
    <property type="term" value="F:ATP binding"/>
    <property type="evidence" value="ECO:0007669"/>
    <property type="project" value="UniProtKB-KW"/>
</dbReference>
<dbReference type="RefSeq" id="WP_103080890.1">
    <property type="nucleotide sequence ID" value="NZ_CP021850.1"/>
</dbReference>
<comment type="pathway">
    <text evidence="1">Amino-acid biosynthesis; L-asparagine biosynthesis; L-asparagine from L-aspartate (L-Gln route): step 1/1.</text>
</comment>
<dbReference type="InterPro" id="IPR006426">
    <property type="entry name" value="Asn_synth_AEB"/>
</dbReference>
<evidence type="ECO:0000256" key="8">
    <source>
        <dbReference type="ARBA" id="ARBA00048741"/>
    </source>
</evidence>
<evidence type="ECO:0000256" key="4">
    <source>
        <dbReference type="ARBA" id="ARBA00022741"/>
    </source>
</evidence>
<evidence type="ECO:0000313" key="14">
    <source>
        <dbReference type="Proteomes" id="UP000236151"/>
    </source>
</evidence>
<keyword evidence="7 9" id="KW-0315">Glutamine amidotransferase</keyword>
<evidence type="ECO:0000256" key="11">
    <source>
        <dbReference type="PIRSR" id="PIRSR001589-3"/>
    </source>
</evidence>
<dbReference type="Gene3D" id="3.40.50.620">
    <property type="entry name" value="HUPs"/>
    <property type="match status" value="1"/>
</dbReference>
<dbReference type="Proteomes" id="UP000236151">
    <property type="component" value="Unassembled WGS sequence"/>
</dbReference>
<dbReference type="SUPFAM" id="SSF52402">
    <property type="entry name" value="Adenine nucleotide alpha hydrolases-like"/>
    <property type="match status" value="1"/>
</dbReference>
<dbReference type="SUPFAM" id="SSF56235">
    <property type="entry name" value="N-terminal nucleophile aminohydrolases (Ntn hydrolases)"/>
    <property type="match status" value="1"/>
</dbReference>
<keyword evidence="5 10" id="KW-0067">ATP-binding</keyword>
<dbReference type="PANTHER" id="PTHR43284">
    <property type="entry name" value="ASPARAGINE SYNTHETASE (GLUTAMINE-HYDROLYZING)"/>
    <property type="match status" value="1"/>
</dbReference>
<dbReference type="InterPro" id="IPR017932">
    <property type="entry name" value="GATase_2_dom"/>
</dbReference>
<evidence type="ECO:0000256" key="2">
    <source>
        <dbReference type="ARBA" id="ARBA00005752"/>
    </source>
</evidence>
<gene>
    <name evidence="13" type="primary">asnB</name>
    <name evidence="13" type="ORF">CDQ84_06360</name>
</gene>
<dbReference type="InterPro" id="IPR014729">
    <property type="entry name" value="Rossmann-like_a/b/a_fold"/>
</dbReference>
<comment type="caution">
    <text evidence="13">The sequence shown here is derived from an EMBL/GenBank/DDBJ whole genome shotgun (WGS) entry which is preliminary data.</text>
</comment>
<evidence type="ECO:0000256" key="6">
    <source>
        <dbReference type="ARBA" id="ARBA00022888"/>
    </source>
</evidence>
<dbReference type="EMBL" id="NIOJ01000011">
    <property type="protein sequence ID" value="PNU00441.1"/>
    <property type="molecule type" value="Genomic_DNA"/>
</dbReference>
<dbReference type="Gene3D" id="3.60.20.10">
    <property type="entry name" value="Glutamine Phosphoribosylpyrophosphate, subunit 1, domain 1"/>
    <property type="match status" value="1"/>
</dbReference>
<organism evidence="13 14">
    <name type="scientific">Clostridium thermosuccinogenes</name>
    <dbReference type="NCBI Taxonomy" id="84032"/>
    <lineage>
        <taxon>Bacteria</taxon>
        <taxon>Bacillati</taxon>
        <taxon>Bacillota</taxon>
        <taxon>Clostridia</taxon>
        <taxon>Eubacteriales</taxon>
        <taxon>Clostridiaceae</taxon>
        <taxon>Clostridium</taxon>
    </lineage>
</organism>
<dbReference type="InterPro" id="IPR029055">
    <property type="entry name" value="Ntn_hydrolases_N"/>
</dbReference>
<feature type="binding site" evidence="10">
    <location>
        <begin position="377"/>
        <end position="378"/>
    </location>
    <ligand>
        <name>ATP</name>
        <dbReference type="ChEBI" id="CHEBI:30616"/>
    </ligand>
</feature>
<dbReference type="InterPro" id="IPR001962">
    <property type="entry name" value="Asn_synthase"/>
</dbReference>
<evidence type="ECO:0000256" key="7">
    <source>
        <dbReference type="ARBA" id="ARBA00022962"/>
    </source>
</evidence>
<comment type="similarity">
    <text evidence="2">Belongs to the asparagine synthetase family.</text>
</comment>
<evidence type="ECO:0000256" key="1">
    <source>
        <dbReference type="ARBA" id="ARBA00005187"/>
    </source>
</evidence>
<dbReference type="Pfam" id="PF13537">
    <property type="entry name" value="GATase_7"/>
    <property type="match status" value="1"/>
</dbReference>
<proteinExistence type="inferred from homology"/>
<dbReference type="AlphaFoldDB" id="A0A2K2FHV4"/>
<dbReference type="GO" id="GO:0005829">
    <property type="term" value="C:cytosol"/>
    <property type="evidence" value="ECO:0007669"/>
    <property type="project" value="TreeGrafter"/>
</dbReference>
<evidence type="ECO:0000259" key="12">
    <source>
        <dbReference type="PROSITE" id="PS51278"/>
    </source>
</evidence>
<dbReference type="InterPro" id="IPR033738">
    <property type="entry name" value="AsnB_N"/>
</dbReference>
<dbReference type="PIRSF" id="PIRSF001589">
    <property type="entry name" value="Asn_synthetase_glu-h"/>
    <property type="match status" value="1"/>
</dbReference>